<sequence>MFKSKLPTNGDNTQIRIINHAT</sequence>
<evidence type="ECO:0000256" key="1">
    <source>
        <dbReference type="SAM" id="MobiDB-lite"/>
    </source>
</evidence>
<protein>
    <submittedName>
        <fullName evidence="2">Uncharacterized protein</fullName>
    </submittedName>
</protein>
<reference evidence="2" key="1">
    <citation type="submission" date="2014-09" db="EMBL/GenBank/DDBJ databases">
        <authorList>
            <person name="Magalhaes I.L.F."/>
            <person name="Oliveira U."/>
            <person name="Santos F.R."/>
            <person name="Vidigal T.H.D.A."/>
            <person name="Brescovit A.D."/>
            <person name="Santos A.J."/>
        </authorList>
    </citation>
    <scope>NUCLEOTIDE SEQUENCE</scope>
    <source>
        <tissue evidence="2">Shoot tissue taken approximately 20 cm above the soil surface</tissue>
    </source>
</reference>
<evidence type="ECO:0000313" key="2">
    <source>
        <dbReference type="EMBL" id="JAD22541.1"/>
    </source>
</evidence>
<proteinExistence type="predicted"/>
<dbReference type="EMBL" id="GBRH01275354">
    <property type="protein sequence ID" value="JAD22541.1"/>
    <property type="molecule type" value="Transcribed_RNA"/>
</dbReference>
<name>A0A0A8Y8K1_ARUDO</name>
<dbReference type="AlphaFoldDB" id="A0A0A8Y8K1"/>
<reference evidence="2" key="2">
    <citation type="journal article" date="2015" name="Data Brief">
        <title>Shoot transcriptome of the giant reed, Arundo donax.</title>
        <authorList>
            <person name="Barrero R.A."/>
            <person name="Guerrero F.D."/>
            <person name="Moolhuijzen P."/>
            <person name="Goolsby J.A."/>
            <person name="Tidwell J."/>
            <person name="Bellgard S.E."/>
            <person name="Bellgard M.I."/>
        </authorList>
    </citation>
    <scope>NUCLEOTIDE SEQUENCE</scope>
    <source>
        <tissue evidence="2">Shoot tissue taken approximately 20 cm above the soil surface</tissue>
    </source>
</reference>
<feature type="region of interest" description="Disordered" evidence="1">
    <location>
        <begin position="1"/>
        <end position="22"/>
    </location>
</feature>
<accession>A0A0A8Y8K1</accession>
<organism evidence="2">
    <name type="scientific">Arundo donax</name>
    <name type="common">Giant reed</name>
    <name type="synonym">Donax arundinaceus</name>
    <dbReference type="NCBI Taxonomy" id="35708"/>
    <lineage>
        <taxon>Eukaryota</taxon>
        <taxon>Viridiplantae</taxon>
        <taxon>Streptophyta</taxon>
        <taxon>Embryophyta</taxon>
        <taxon>Tracheophyta</taxon>
        <taxon>Spermatophyta</taxon>
        <taxon>Magnoliopsida</taxon>
        <taxon>Liliopsida</taxon>
        <taxon>Poales</taxon>
        <taxon>Poaceae</taxon>
        <taxon>PACMAD clade</taxon>
        <taxon>Arundinoideae</taxon>
        <taxon>Arundineae</taxon>
        <taxon>Arundo</taxon>
    </lineage>
</organism>